<dbReference type="OMA" id="KSASPWS"/>
<dbReference type="KEGG" id="adl:AURDEDRAFT_76803"/>
<proteinExistence type="predicted"/>
<dbReference type="Proteomes" id="UP000006514">
    <property type="component" value="Unassembled WGS sequence"/>
</dbReference>
<dbReference type="SUPFAM" id="SSF56672">
    <property type="entry name" value="DNA/RNA polymerases"/>
    <property type="match status" value="1"/>
</dbReference>
<evidence type="ECO:0000313" key="2">
    <source>
        <dbReference type="Proteomes" id="UP000006514"/>
    </source>
</evidence>
<name>J0WMU3_AURST</name>
<evidence type="ECO:0008006" key="3">
    <source>
        <dbReference type="Google" id="ProtNLM"/>
    </source>
</evidence>
<dbReference type="OrthoDB" id="6776860at2759"/>
<feature type="non-terminal residue" evidence="1">
    <location>
        <position position="104"/>
    </location>
</feature>
<dbReference type="EMBL" id="JH688122">
    <property type="protein sequence ID" value="EJD33675.1"/>
    <property type="molecule type" value="Genomic_DNA"/>
</dbReference>
<dbReference type="eggNOG" id="ENOG502SV7N">
    <property type="taxonomic scope" value="Eukaryota"/>
</dbReference>
<reference evidence="2" key="1">
    <citation type="journal article" date="2012" name="Science">
        <title>The Paleozoic origin of enzymatic lignin decomposition reconstructed from 31 fungal genomes.</title>
        <authorList>
            <person name="Floudas D."/>
            <person name="Binder M."/>
            <person name="Riley R."/>
            <person name="Barry K."/>
            <person name="Blanchette R.A."/>
            <person name="Henrissat B."/>
            <person name="Martinez A.T."/>
            <person name="Otillar R."/>
            <person name="Spatafora J.W."/>
            <person name="Yadav J.S."/>
            <person name="Aerts A."/>
            <person name="Benoit I."/>
            <person name="Boyd A."/>
            <person name="Carlson A."/>
            <person name="Copeland A."/>
            <person name="Coutinho P.M."/>
            <person name="de Vries R.P."/>
            <person name="Ferreira P."/>
            <person name="Findley K."/>
            <person name="Foster B."/>
            <person name="Gaskell J."/>
            <person name="Glotzer D."/>
            <person name="Gorecki P."/>
            <person name="Heitman J."/>
            <person name="Hesse C."/>
            <person name="Hori C."/>
            <person name="Igarashi K."/>
            <person name="Jurgens J.A."/>
            <person name="Kallen N."/>
            <person name="Kersten P."/>
            <person name="Kohler A."/>
            <person name="Kuees U."/>
            <person name="Kumar T.K.A."/>
            <person name="Kuo A."/>
            <person name="LaButti K."/>
            <person name="Larrondo L.F."/>
            <person name="Lindquist E."/>
            <person name="Ling A."/>
            <person name="Lombard V."/>
            <person name="Lucas S."/>
            <person name="Lundell T."/>
            <person name="Martin R."/>
            <person name="McLaughlin D.J."/>
            <person name="Morgenstern I."/>
            <person name="Morin E."/>
            <person name="Murat C."/>
            <person name="Nagy L.G."/>
            <person name="Nolan M."/>
            <person name="Ohm R.A."/>
            <person name="Patyshakuliyeva A."/>
            <person name="Rokas A."/>
            <person name="Ruiz-Duenas F.J."/>
            <person name="Sabat G."/>
            <person name="Salamov A."/>
            <person name="Samejima M."/>
            <person name="Schmutz J."/>
            <person name="Slot J.C."/>
            <person name="St John F."/>
            <person name="Stenlid J."/>
            <person name="Sun H."/>
            <person name="Sun S."/>
            <person name="Syed K."/>
            <person name="Tsang A."/>
            <person name="Wiebenga A."/>
            <person name="Young D."/>
            <person name="Pisabarro A."/>
            <person name="Eastwood D.C."/>
            <person name="Martin F."/>
            <person name="Cullen D."/>
            <person name="Grigoriev I.V."/>
            <person name="Hibbett D.S."/>
        </authorList>
    </citation>
    <scope>NUCLEOTIDE SEQUENCE [LARGE SCALE GENOMIC DNA]</scope>
    <source>
        <strain evidence="2">TFB10046</strain>
    </source>
</reference>
<protein>
    <recommendedName>
        <fullName evidence="3">DNA/RNA polymerase</fullName>
    </recommendedName>
</protein>
<dbReference type="Gene3D" id="3.10.10.10">
    <property type="entry name" value="HIV Type 1 Reverse Transcriptase, subunit A, domain 1"/>
    <property type="match status" value="1"/>
</dbReference>
<gene>
    <name evidence="1" type="ORF">AURDEDRAFT_76803</name>
</gene>
<dbReference type="AlphaFoldDB" id="J0WMU3"/>
<sequence>MESTLDIAEDVPAVYREKALELFRKHILAFGFDGRLGHLPANAEIRTKEGVHPVSEPMHGASPEKKTVIENQINKWFELGVIEPSKSPWAAPVVIVYRNGKPRF</sequence>
<keyword evidence="2" id="KW-1185">Reference proteome</keyword>
<dbReference type="InParanoid" id="J0WMU3"/>
<organism evidence="1 2">
    <name type="scientific">Auricularia subglabra (strain TFB-10046 / SS5)</name>
    <name type="common">White-rot fungus</name>
    <name type="synonym">Auricularia delicata (strain TFB10046)</name>
    <dbReference type="NCBI Taxonomy" id="717982"/>
    <lineage>
        <taxon>Eukaryota</taxon>
        <taxon>Fungi</taxon>
        <taxon>Dikarya</taxon>
        <taxon>Basidiomycota</taxon>
        <taxon>Agaricomycotina</taxon>
        <taxon>Agaricomycetes</taxon>
        <taxon>Auriculariales</taxon>
        <taxon>Auriculariaceae</taxon>
        <taxon>Auricularia</taxon>
    </lineage>
</organism>
<evidence type="ECO:0000313" key="1">
    <source>
        <dbReference type="EMBL" id="EJD33675.1"/>
    </source>
</evidence>
<dbReference type="InterPro" id="IPR043502">
    <property type="entry name" value="DNA/RNA_pol_sf"/>
</dbReference>
<accession>J0WMU3</accession>